<dbReference type="Pfam" id="PF22910">
    <property type="entry name" value="EDR4-like_1st"/>
    <property type="match status" value="1"/>
</dbReference>
<feature type="compositionally biased region" description="Polar residues" evidence="1">
    <location>
        <begin position="70"/>
        <end position="83"/>
    </location>
</feature>
<feature type="region of interest" description="Disordered" evidence="1">
    <location>
        <begin position="329"/>
        <end position="410"/>
    </location>
</feature>
<feature type="domain" description="Enhanced disease resistance 4-like N-terminal" evidence="3">
    <location>
        <begin position="2"/>
        <end position="35"/>
    </location>
</feature>
<feature type="compositionally biased region" description="Polar residues" evidence="1">
    <location>
        <begin position="694"/>
        <end position="705"/>
    </location>
</feature>
<evidence type="ECO:0008006" key="6">
    <source>
        <dbReference type="Google" id="ProtNLM"/>
    </source>
</evidence>
<proteinExistence type="predicted"/>
<feature type="compositionally biased region" description="Polar residues" evidence="1">
    <location>
        <begin position="550"/>
        <end position="562"/>
    </location>
</feature>
<reference evidence="4 5" key="1">
    <citation type="submission" date="2024-09" db="EMBL/GenBank/DDBJ databases">
        <title>Chromosome-scale assembly of Riccia sorocarpa.</title>
        <authorList>
            <person name="Paukszto L."/>
        </authorList>
    </citation>
    <scope>NUCLEOTIDE SEQUENCE [LARGE SCALE GENOMIC DNA]</scope>
    <source>
        <strain evidence="4">LP-2024</strain>
        <tissue evidence="4">Aerial parts of the thallus</tissue>
    </source>
</reference>
<evidence type="ECO:0000313" key="5">
    <source>
        <dbReference type="Proteomes" id="UP001633002"/>
    </source>
</evidence>
<evidence type="ECO:0000259" key="2">
    <source>
        <dbReference type="Pfam" id="PF11331"/>
    </source>
</evidence>
<dbReference type="InterPro" id="IPR021480">
    <property type="entry name" value="Zinc_ribbon_12"/>
</dbReference>
<dbReference type="AlphaFoldDB" id="A0ABD3IHH4"/>
<evidence type="ECO:0000256" key="1">
    <source>
        <dbReference type="SAM" id="MobiDB-lite"/>
    </source>
</evidence>
<feature type="region of interest" description="Disordered" evidence="1">
    <location>
        <begin position="754"/>
        <end position="877"/>
    </location>
</feature>
<feature type="region of interest" description="Disordered" evidence="1">
    <location>
        <begin position="430"/>
        <end position="454"/>
    </location>
</feature>
<evidence type="ECO:0000313" key="4">
    <source>
        <dbReference type="EMBL" id="KAL3702187.1"/>
    </source>
</evidence>
<feature type="compositionally biased region" description="Polar residues" evidence="1">
    <location>
        <begin position="179"/>
        <end position="189"/>
    </location>
</feature>
<feature type="compositionally biased region" description="Basic and acidic residues" evidence="1">
    <location>
        <begin position="863"/>
        <end position="875"/>
    </location>
</feature>
<feature type="compositionally biased region" description="Polar residues" evidence="1">
    <location>
        <begin position="347"/>
        <end position="356"/>
    </location>
</feature>
<feature type="region of interest" description="Disordered" evidence="1">
    <location>
        <begin position="507"/>
        <end position="580"/>
    </location>
</feature>
<feature type="compositionally biased region" description="Polar residues" evidence="1">
    <location>
        <begin position="660"/>
        <end position="678"/>
    </location>
</feature>
<feature type="compositionally biased region" description="Low complexity" evidence="1">
    <location>
        <begin position="727"/>
        <end position="737"/>
    </location>
</feature>
<dbReference type="InterPro" id="IPR040244">
    <property type="entry name" value="EDR4-like"/>
</dbReference>
<dbReference type="Pfam" id="PF11331">
    <property type="entry name" value="Zn_ribbon_12"/>
    <property type="match status" value="1"/>
</dbReference>
<feature type="region of interest" description="Disordered" evidence="1">
    <location>
        <begin position="70"/>
        <end position="149"/>
    </location>
</feature>
<name>A0ABD3IHH4_9MARC</name>
<sequence>MSRIVQCPKCRVLLQEPPPGTPYYQCGSCSTTLQAKHASKVETPQIRDSYVGQTQAQYQNQYQRGVDKLSSANTKSFDSSTGKVSERVGDDYARGGEGSPSWSDGGAVGGGIYGRSARTKAVQHDQFRDSPENVKTDIQGQQQHKTSGQEERGYLPMANLNTPHHQQVGYVFKSDENANASSSLTTDAGSNDRAKTENGETESQSLRDHHQHRANLVQELHRTHSDPVTFTEQRTLTSSGVVVGSGGSPSSLPTSMSVRAPRALKWQARPDPPEKPEVSSPKALDVAIDNRGIIDDDRVISPVGRARPAVEQVKERNWRDLPSLRRHKDYDYRRNGDELPSMRRNPSEGSVSSLGTSGRDADYEASETSSTVDEGERNGSLGMDANAPIPGTTKGVDGMYGPHHTDDKAKYGINGRRQLSWDGTRMTEPSGIAGNNANSFGEPSGSVSGLRKSSSDDYMNMVNEQQRELVVVRHARMSSDPGGHQQYHHKHLQQHHLDPQNQWVTRLKQQQQMSFRGGSNSAASNLKPSVTAVSSPGNNPRPPAVPQYERSPSGSNLPTEESASPGRQLPPKRVNYPPLPPPGAMPHVNCQYCHTLLAVPVNLPPPKSSTQKLRCGACRRVNIFSVPQFSGEQSSTGGGSGSESQYGHSIFASSPDYHDASSNPGFRITSGRSLSATSDELRRSGRMPSDLSDKSLSTTRDTSLGSADVPSDEEVAERIRVTKLESHGSSSHSNHSVSTRDVNSFHRLEDGAAGVRSFSEGHSPASPDYKSRFSRGPLRQGSGSGSSGSARYQPEDRSRFASDRRPSSRVHEEGVTSSDSEGEHNVGVASHGSPQLNNLGHSRHSSHGSGRSDQHGQLASPLHEAEASGKEAGHSEHHRGLKALKGIINFKTSLKELTHRGHKEHNNYSRRVTVNGLPIPDNLVVKAEERAGPIMPGNYWYDERAGFWGVLGDKCEGIIPPHIEEFEQPMSRDCAAGKTDVFVNGRELHERDLERLVKRGLPNVRGKHYMIEINGTVINEMTGEIVRELGGLAPSLDHNKRGAGMKTHHHR</sequence>
<feature type="compositionally biased region" description="Basic and acidic residues" evidence="1">
    <location>
        <begin position="793"/>
        <end position="814"/>
    </location>
</feature>
<accession>A0ABD3IHH4</accession>
<dbReference type="InterPro" id="IPR055126">
    <property type="entry name" value="EDR4-like_N"/>
</dbReference>
<feature type="compositionally biased region" description="Basic and acidic residues" evidence="1">
    <location>
        <begin position="329"/>
        <end position="341"/>
    </location>
</feature>
<gene>
    <name evidence="4" type="ORF">R1sor_020209</name>
</gene>
<dbReference type="EMBL" id="JBJQOH010000001">
    <property type="protein sequence ID" value="KAL3702187.1"/>
    <property type="molecule type" value="Genomic_DNA"/>
</dbReference>
<feature type="region of interest" description="Disordered" evidence="1">
    <location>
        <begin position="478"/>
        <end position="497"/>
    </location>
</feature>
<dbReference type="PANTHER" id="PTHR31105:SF42">
    <property type="entry name" value="OS02G0258300 PROTEIN"/>
    <property type="match status" value="1"/>
</dbReference>
<comment type="caution">
    <text evidence="4">The sequence shown here is derived from an EMBL/GenBank/DDBJ whole genome shotgun (WGS) entry which is preliminary data.</text>
</comment>
<feature type="region of interest" description="Disordered" evidence="1">
    <location>
        <begin position="179"/>
        <end position="209"/>
    </location>
</feature>
<organism evidence="4 5">
    <name type="scientific">Riccia sorocarpa</name>
    <dbReference type="NCBI Taxonomy" id="122646"/>
    <lineage>
        <taxon>Eukaryota</taxon>
        <taxon>Viridiplantae</taxon>
        <taxon>Streptophyta</taxon>
        <taxon>Embryophyta</taxon>
        <taxon>Marchantiophyta</taxon>
        <taxon>Marchantiopsida</taxon>
        <taxon>Marchantiidae</taxon>
        <taxon>Marchantiales</taxon>
        <taxon>Ricciaceae</taxon>
        <taxon>Riccia</taxon>
    </lineage>
</organism>
<feature type="compositionally biased region" description="Polar residues" evidence="1">
    <location>
        <begin position="507"/>
        <end position="538"/>
    </location>
</feature>
<dbReference type="Proteomes" id="UP001633002">
    <property type="component" value="Unassembled WGS sequence"/>
</dbReference>
<feature type="region of interest" description="Disordered" evidence="1">
    <location>
        <begin position="724"/>
        <end position="743"/>
    </location>
</feature>
<feature type="compositionally biased region" description="Polar residues" evidence="1">
    <location>
        <begin position="136"/>
        <end position="146"/>
    </location>
</feature>
<protein>
    <recommendedName>
        <fullName evidence="6">Zinc-ribbon domain-containing protein</fullName>
    </recommendedName>
</protein>
<feature type="compositionally biased region" description="Basic and acidic residues" evidence="1">
    <location>
        <begin position="122"/>
        <end position="135"/>
    </location>
</feature>
<dbReference type="PANTHER" id="PTHR31105">
    <property type="entry name" value="EXTRA-LARGE G-PROTEIN-LIKE"/>
    <property type="match status" value="1"/>
</dbReference>
<feature type="domain" description="Probable zinc-ribbon" evidence="2">
    <location>
        <begin position="583"/>
        <end position="626"/>
    </location>
</feature>
<feature type="compositionally biased region" description="Basic and acidic residues" evidence="1">
    <location>
        <begin position="84"/>
        <end position="94"/>
    </location>
</feature>
<keyword evidence="5" id="KW-1185">Reference proteome</keyword>
<evidence type="ECO:0000259" key="3">
    <source>
        <dbReference type="Pfam" id="PF22910"/>
    </source>
</evidence>
<feature type="region of interest" description="Disordered" evidence="1">
    <location>
        <begin position="629"/>
        <end position="715"/>
    </location>
</feature>